<dbReference type="AlphaFoldDB" id="A0A833WFP3"/>
<protein>
    <submittedName>
        <fullName evidence="1">Uncharacterized protein</fullName>
    </submittedName>
</protein>
<gene>
    <name evidence="1" type="ORF">GN244_ATG15764</name>
</gene>
<evidence type="ECO:0000313" key="1">
    <source>
        <dbReference type="EMBL" id="KAF4032360.1"/>
    </source>
</evidence>
<dbReference type="Proteomes" id="UP000602510">
    <property type="component" value="Unassembled WGS sequence"/>
</dbReference>
<proteinExistence type="predicted"/>
<evidence type="ECO:0000313" key="2">
    <source>
        <dbReference type="Proteomes" id="UP000602510"/>
    </source>
</evidence>
<sequence>MTADWRAAKRRLTAPGSCELCGVRPKRRPAAPRGGELSSELAVLSTTSLKIAGARETPATRQSRTTKCDTKCETSAKTGTSRRTSKRVVWLKGSGSTVECY</sequence>
<accession>A0A833WFP3</accession>
<organism evidence="1 2">
    <name type="scientific">Phytophthora infestans</name>
    <name type="common">Potato late blight agent</name>
    <name type="synonym">Botrytis infestans</name>
    <dbReference type="NCBI Taxonomy" id="4787"/>
    <lineage>
        <taxon>Eukaryota</taxon>
        <taxon>Sar</taxon>
        <taxon>Stramenopiles</taxon>
        <taxon>Oomycota</taxon>
        <taxon>Peronosporomycetes</taxon>
        <taxon>Peronosporales</taxon>
        <taxon>Peronosporaceae</taxon>
        <taxon>Phytophthora</taxon>
    </lineage>
</organism>
<dbReference type="EMBL" id="WSZM01000494">
    <property type="protein sequence ID" value="KAF4032360.1"/>
    <property type="molecule type" value="Genomic_DNA"/>
</dbReference>
<name>A0A833WFP3_PHYIN</name>
<comment type="caution">
    <text evidence="1">The sequence shown here is derived from an EMBL/GenBank/DDBJ whole genome shotgun (WGS) entry which is preliminary data.</text>
</comment>
<keyword evidence="2" id="KW-1185">Reference proteome</keyword>
<reference evidence="1" key="1">
    <citation type="submission" date="2020-04" db="EMBL/GenBank/DDBJ databases">
        <title>Hybrid Assembly of Korean Phytophthora infestans isolates.</title>
        <authorList>
            <person name="Prokchorchik M."/>
            <person name="Lee Y."/>
            <person name="Seo J."/>
            <person name="Cho J.-H."/>
            <person name="Park Y.-E."/>
            <person name="Jang D.-C."/>
            <person name="Im J.-S."/>
            <person name="Choi J.-G."/>
            <person name="Park H.-J."/>
            <person name="Lee G.-B."/>
            <person name="Lee Y.-G."/>
            <person name="Hong S.-Y."/>
            <person name="Cho K."/>
            <person name="Sohn K.H."/>
        </authorList>
    </citation>
    <scope>NUCLEOTIDE SEQUENCE</scope>
    <source>
        <strain evidence="1">KR_1_A1</strain>
    </source>
</reference>